<evidence type="ECO:0000313" key="2">
    <source>
        <dbReference type="Proteomes" id="UP001060215"/>
    </source>
</evidence>
<accession>A0ACC0FWK5</accession>
<reference evidence="1 2" key="1">
    <citation type="journal article" date="2022" name="Plant J.">
        <title>Chromosome-level genome of Camellia lanceoleosa provides a valuable resource for understanding genome evolution and self-incompatibility.</title>
        <authorList>
            <person name="Gong W."/>
            <person name="Xiao S."/>
            <person name="Wang L."/>
            <person name="Liao Z."/>
            <person name="Chang Y."/>
            <person name="Mo W."/>
            <person name="Hu G."/>
            <person name="Li W."/>
            <person name="Zhao G."/>
            <person name="Zhu H."/>
            <person name="Hu X."/>
            <person name="Ji K."/>
            <person name="Xiang X."/>
            <person name="Song Q."/>
            <person name="Yuan D."/>
            <person name="Jin S."/>
            <person name="Zhang L."/>
        </authorList>
    </citation>
    <scope>NUCLEOTIDE SEQUENCE [LARGE SCALE GENOMIC DNA]</scope>
    <source>
        <strain evidence="1">SQ_2022a</strain>
    </source>
</reference>
<protein>
    <submittedName>
        <fullName evidence="1">Uncharacterized protein</fullName>
    </submittedName>
</protein>
<dbReference type="EMBL" id="CM045770">
    <property type="protein sequence ID" value="KAI7992693.1"/>
    <property type="molecule type" value="Genomic_DNA"/>
</dbReference>
<proteinExistence type="predicted"/>
<comment type="caution">
    <text evidence="1">The sequence shown here is derived from an EMBL/GenBank/DDBJ whole genome shotgun (WGS) entry which is preliminary data.</text>
</comment>
<dbReference type="Proteomes" id="UP001060215">
    <property type="component" value="Chromosome 13"/>
</dbReference>
<evidence type="ECO:0000313" key="1">
    <source>
        <dbReference type="EMBL" id="KAI7992693.1"/>
    </source>
</evidence>
<sequence length="109" mass="11828">MGSATTICSDKTGTLTLNQINVVTQRAFVLVDERMQVIDANGNLVPHLYCIGDANGKMMPSYAASAQGISGLTTGRYLLDNVGTLLTNEGDNILYRLTPVRSRCVMEMR</sequence>
<gene>
    <name evidence="1" type="ORF">LOK49_LG12G02142</name>
</gene>
<name>A0ACC0FWK5_9ERIC</name>
<organism evidence="1 2">
    <name type="scientific">Camellia lanceoleosa</name>
    <dbReference type="NCBI Taxonomy" id="1840588"/>
    <lineage>
        <taxon>Eukaryota</taxon>
        <taxon>Viridiplantae</taxon>
        <taxon>Streptophyta</taxon>
        <taxon>Embryophyta</taxon>
        <taxon>Tracheophyta</taxon>
        <taxon>Spermatophyta</taxon>
        <taxon>Magnoliopsida</taxon>
        <taxon>eudicotyledons</taxon>
        <taxon>Gunneridae</taxon>
        <taxon>Pentapetalae</taxon>
        <taxon>asterids</taxon>
        <taxon>Ericales</taxon>
        <taxon>Theaceae</taxon>
        <taxon>Camellia</taxon>
    </lineage>
</organism>
<keyword evidence="2" id="KW-1185">Reference proteome</keyword>